<dbReference type="EMBL" id="VGLS01000225">
    <property type="protein sequence ID" value="MBM3223927.1"/>
    <property type="molecule type" value="Genomic_DNA"/>
</dbReference>
<dbReference type="CDD" id="cd18808">
    <property type="entry name" value="SF1_C_Upf1"/>
    <property type="match status" value="1"/>
</dbReference>
<dbReference type="Pfam" id="PF13087">
    <property type="entry name" value="AAA_12"/>
    <property type="match status" value="1"/>
</dbReference>
<evidence type="ECO:0000313" key="7">
    <source>
        <dbReference type="EMBL" id="MBM3223927.1"/>
    </source>
</evidence>
<evidence type="ECO:0000259" key="6">
    <source>
        <dbReference type="Pfam" id="PF13087"/>
    </source>
</evidence>
<feature type="domain" description="PD-(D/E)XK endonuclease-like" evidence="5">
    <location>
        <begin position="104"/>
        <end position="246"/>
    </location>
</feature>
<dbReference type="InterPro" id="IPR050534">
    <property type="entry name" value="Coronavir_polyprotein_1ab"/>
</dbReference>
<reference evidence="7" key="1">
    <citation type="submission" date="2019-03" db="EMBL/GenBank/DDBJ databases">
        <title>Lake Tanganyika Metagenome-Assembled Genomes (MAGs).</title>
        <authorList>
            <person name="Tran P."/>
        </authorList>
    </citation>
    <scope>NUCLEOTIDE SEQUENCE</scope>
    <source>
        <strain evidence="7">K_DeepCast_65m_m2_066</strain>
    </source>
</reference>
<gene>
    <name evidence="7" type="ORF">FJZ47_09020</name>
</gene>
<evidence type="ECO:0000256" key="4">
    <source>
        <dbReference type="ARBA" id="ARBA00022840"/>
    </source>
</evidence>
<dbReference type="SUPFAM" id="SSF52540">
    <property type="entry name" value="P-loop containing nucleoside triphosphate hydrolases"/>
    <property type="match status" value="1"/>
</dbReference>
<keyword evidence="3" id="KW-0347">Helicase</keyword>
<dbReference type="GO" id="GO:0016787">
    <property type="term" value="F:hydrolase activity"/>
    <property type="evidence" value="ECO:0007669"/>
    <property type="project" value="UniProtKB-KW"/>
</dbReference>
<proteinExistence type="predicted"/>
<dbReference type="Pfam" id="PF12705">
    <property type="entry name" value="PDDEXK_1"/>
    <property type="match status" value="1"/>
</dbReference>
<dbReference type="InterPro" id="IPR027417">
    <property type="entry name" value="P-loop_NTPase"/>
</dbReference>
<dbReference type="GO" id="GO:0043139">
    <property type="term" value="F:5'-3' DNA helicase activity"/>
    <property type="evidence" value="ECO:0007669"/>
    <property type="project" value="TreeGrafter"/>
</dbReference>
<dbReference type="PANTHER" id="PTHR43788:SF8">
    <property type="entry name" value="DNA-BINDING PROTEIN SMUBP-2"/>
    <property type="match status" value="1"/>
</dbReference>
<evidence type="ECO:0000313" key="8">
    <source>
        <dbReference type="Proteomes" id="UP000712673"/>
    </source>
</evidence>
<dbReference type="Proteomes" id="UP000712673">
    <property type="component" value="Unassembled WGS sequence"/>
</dbReference>
<evidence type="ECO:0000256" key="1">
    <source>
        <dbReference type="ARBA" id="ARBA00022741"/>
    </source>
</evidence>
<keyword evidence="2" id="KW-0378">Hydrolase</keyword>
<evidence type="ECO:0008006" key="9">
    <source>
        <dbReference type="Google" id="ProtNLM"/>
    </source>
</evidence>
<dbReference type="InterPro" id="IPR041679">
    <property type="entry name" value="DNA2/NAM7-like_C"/>
</dbReference>
<evidence type="ECO:0000256" key="2">
    <source>
        <dbReference type="ARBA" id="ARBA00022801"/>
    </source>
</evidence>
<dbReference type="InterPro" id="IPR038726">
    <property type="entry name" value="PDDEXK_AddAB-type"/>
</dbReference>
<accession>A0A937W265</accession>
<comment type="caution">
    <text evidence="7">The sequence shown here is derived from an EMBL/GenBank/DDBJ whole genome shotgun (WGS) entry which is preliminary data.</text>
</comment>
<evidence type="ECO:0000259" key="5">
    <source>
        <dbReference type="Pfam" id="PF12705"/>
    </source>
</evidence>
<protein>
    <recommendedName>
        <fullName evidence="9">DNA2/NAM7 helicase-like C-terminal domain-containing protein</fullName>
    </recommendedName>
</protein>
<dbReference type="InterPro" id="IPR047187">
    <property type="entry name" value="SF1_C_Upf1"/>
</dbReference>
<dbReference type="PANTHER" id="PTHR43788">
    <property type="entry name" value="DNA2/NAM7 HELICASE FAMILY MEMBER"/>
    <property type="match status" value="1"/>
</dbReference>
<keyword evidence="4" id="KW-0067">ATP-binding</keyword>
<dbReference type="GO" id="GO:0005524">
    <property type="term" value="F:ATP binding"/>
    <property type="evidence" value="ECO:0007669"/>
    <property type="project" value="UniProtKB-KW"/>
</dbReference>
<dbReference type="Gene3D" id="3.40.50.300">
    <property type="entry name" value="P-loop containing nucleotide triphosphate hydrolases"/>
    <property type="match status" value="2"/>
</dbReference>
<dbReference type="Pfam" id="PF13245">
    <property type="entry name" value="AAA_19"/>
    <property type="match status" value="1"/>
</dbReference>
<evidence type="ECO:0000256" key="3">
    <source>
        <dbReference type="ARBA" id="ARBA00022806"/>
    </source>
</evidence>
<sequence length="1319" mass="145171">MTPSLPSSIPERPLSATRLAQYATVRGRCERYLRLALFPSEGQTPMHRYGVTPEALSPLLAEAGSVFEHDAVAQLAAQATVTDLRHRSAPACLDIIRAQPVGRALYTQVTLTGRIGAVDCEGIADVLDVVRREDQAVDITVIDIKASRRNSVSFCLQVAFYARLLQDALARMGVSITSVRGAIMARAEEGVAATLEPFDLALFADDVERLLATPDADVLRVLHRPFAVTDYHLSAKCDGCPYNALCFIDAAEHHDLSVVPLLTATEKRAFQREGLTDVRQLATLMDYGPRAMVPAPGRERDLARLSTRWPLGGRLPVLVQRARAAVQHDAPGIEAKPFLLGAGFGSLPDPQRYPDLIKVCIDAQHDYIADRVYLLAALVAGPAQTAEVVEMTTAPPDTAAERALLLAWLARLLPAIVAVAGSPQAPLHIYLYDQRDQGVLLAALTRHFDALCAIPAFYDLLTASPALTQGMLSFLAEEVRERRNLTPICQNLYRVASALGFAWREGELDFWQKFRARAFGYRRMFVRDGATGLFRQARHQDEAEAVSVEAAARFGTQIPLEYAYAAWDKLPRPEAAHHAQRAQWRGFQGVTMDEIRQLAAQRCRALYSLEQQFTLKNRRIDKAPFDLTQLDQVAMEPDQVPLHRSLADFLLLEHHARYQAAMLYLAQPPELRAQTGLTAVVRCEQYEQGDRTDLGVCVLSDVHGTPLSREDLGDLRLQEGSWVVVNTLCNDEGQPRAAWEIVRGQLGVIRAIRDTRITVQLPRLTFKPTPFRSPHRRTALQPGQVYTLDEMVDDLNADKYLEACQHAAANPLYRWLSEAYTHPQAPKPLRVLRPSRVRAGLAFADLAAPAQPSGLTAAQRAIVGGGYPEQVLVVQGPPGTGKSHTLGLAILARAWALSSVSRPFRVAVAAKTHAAVRIVLDSVAQRLRALQASQGQDTQLDLLQHVRLAKVCHDVDEPVPAGVEVLLAGGNEVQSAGAQWLELMTEPLLIVGGTPGGLYQLLKQGTSQGKPLDWSAAYFDLVVVDEASQMNLAEALTAAAFLRDDGQFIAVGDHRQMPPILQHAWDQASRRDLARARPHLSLFAYLLELGFTHTALDESFRLPAEVAAFLRRHVYAHDGIALHSQHRRRLPAVEGLDGWLRHALAPEHPMILIEHNDESSQQANVCEALVIEALAQAAVTHLGLDAQTGVGIVVPHRAQKALLHARLPHLVGAVDTVERFQGGERDLIIVSATVSDLAYAQSESDFLLEPRRLTVAVSRPKRKLIVLASQALFTLMPTDLDDYERGALWKHLRHACASPSLWAGEYRGYTLRVLTITAM</sequence>
<feature type="domain" description="DNA2/NAM7 helicase-like C-terminal" evidence="6">
    <location>
        <begin position="1081"/>
        <end position="1269"/>
    </location>
</feature>
<name>A0A937W265_UNCTE</name>
<keyword evidence="1" id="KW-0547">Nucleotide-binding</keyword>
<organism evidence="7 8">
    <name type="scientific">Tectimicrobiota bacterium</name>
    <dbReference type="NCBI Taxonomy" id="2528274"/>
    <lineage>
        <taxon>Bacteria</taxon>
        <taxon>Pseudomonadati</taxon>
        <taxon>Nitrospinota/Tectimicrobiota group</taxon>
        <taxon>Candidatus Tectimicrobiota</taxon>
    </lineage>
</organism>